<dbReference type="Gramene" id="LPERR06G03440.1">
    <property type="protein sequence ID" value="LPERR06G03440.1"/>
    <property type="gene ID" value="LPERR06G03440"/>
</dbReference>
<dbReference type="EnsemblPlants" id="LPERR06G03440.1">
    <property type="protein sequence ID" value="LPERR06G03440.1"/>
    <property type="gene ID" value="LPERR06G03440"/>
</dbReference>
<sequence>MDLLHRLSSVEYATALIRMKVLFRQYKYSVVGMQLTYNVNHNKASHPIWIPKMDARFVFQLVMHKLKINHIFSVLLQFFCVSFPSPSAVSGLPRKRFITDNASMISMVVIQEYLLLWEKLCTVKLQPEELNIIILRGDSSGCYSSKSP</sequence>
<proteinExistence type="predicted"/>
<protein>
    <submittedName>
        <fullName evidence="1">Uncharacterized protein</fullName>
    </submittedName>
</protein>
<reference evidence="2" key="2">
    <citation type="submission" date="2013-12" db="EMBL/GenBank/DDBJ databases">
        <authorList>
            <person name="Yu Y."/>
            <person name="Lee S."/>
            <person name="de Baynast K."/>
            <person name="Wissotski M."/>
            <person name="Liu L."/>
            <person name="Talag J."/>
            <person name="Goicoechea J."/>
            <person name="Angelova A."/>
            <person name="Jetty R."/>
            <person name="Kudrna D."/>
            <person name="Golser W."/>
            <person name="Rivera L."/>
            <person name="Zhang J."/>
            <person name="Wing R."/>
        </authorList>
    </citation>
    <scope>NUCLEOTIDE SEQUENCE</scope>
</reference>
<reference evidence="1 2" key="1">
    <citation type="submission" date="2012-08" db="EMBL/GenBank/DDBJ databases">
        <title>Oryza genome evolution.</title>
        <authorList>
            <person name="Wing R.A."/>
        </authorList>
    </citation>
    <scope>NUCLEOTIDE SEQUENCE</scope>
</reference>
<evidence type="ECO:0000313" key="1">
    <source>
        <dbReference type="EnsemblPlants" id="LPERR06G03440.1"/>
    </source>
</evidence>
<organism evidence="1 2">
    <name type="scientific">Leersia perrieri</name>
    <dbReference type="NCBI Taxonomy" id="77586"/>
    <lineage>
        <taxon>Eukaryota</taxon>
        <taxon>Viridiplantae</taxon>
        <taxon>Streptophyta</taxon>
        <taxon>Embryophyta</taxon>
        <taxon>Tracheophyta</taxon>
        <taxon>Spermatophyta</taxon>
        <taxon>Magnoliopsida</taxon>
        <taxon>Liliopsida</taxon>
        <taxon>Poales</taxon>
        <taxon>Poaceae</taxon>
        <taxon>BOP clade</taxon>
        <taxon>Oryzoideae</taxon>
        <taxon>Oryzeae</taxon>
        <taxon>Oryzinae</taxon>
        <taxon>Leersia</taxon>
    </lineage>
</organism>
<dbReference type="Proteomes" id="UP000032180">
    <property type="component" value="Chromosome 6"/>
</dbReference>
<keyword evidence="2" id="KW-1185">Reference proteome</keyword>
<reference evidence="1" key="3">
    <citation type="submission" date="2015-04" db="UniProtKB">
        <authorList>
            <consortium name="EnsemblPlants"/>
        </authorList>
    </citation>
    <scope>IDENTIFICATION</scope>
</reference>
<accession>A0A0D9WM39</accession>
<dbReference type="HOGENOM" id="CLU_1761406_0_0_1"/>
<name>A0A0D9WM39_9ORYZ</name>
<evidence type="ECO:0000313" key="2">
    <source>
        <dbReference type="Proteomes" id="UP000032180"/>
    </source>
</evidence>
<dbReference type="AlphaFoldDB" id="A0A0D9WM39"/>